<evidence type="ECO:0000313" key="4">
    <source>
        <dbReference type="Proteomes" id="UP000324222"/>
    </source>
</evidence>
<feature type="compositionally biased region" description="Pro residues" evidence="1">
    <location>
        <begin position="70"/>
        <end position="89"/>
    </location>
</feature>
<organism evidence="3 4">
    <name type="scientific">Portunus trituberculatus</name>
    <name type="common">Swimming crab</name>
    <name type="synonym">Neptunus trituberculatus</name>
    <dbReference type="NCBI Taxonomy" id="210409"/>
    <lineage>
        <taxon>Eukaryota</taxon>
        <taxon>Metazoa</taxon>
        <taxon>Ecdysozoa</taxon>
        <taxon>Arthropoda</taxon>
        <taxon>Crustacea</taxon>
        <taxon>Multicrustacea</taxon>
        <taxon>Malacostraca</taxon>
        <taxon>Eumalacostraca</taxon>
        <taxon>Eucarida</taxon>
        <taxon>Decapoda</taxon>
        <taxon>Pleocyemata</taxon>
        <taxon>Brachyura</taxon>
        <taxon>Eubrachyura</taxon>
        <taxon>Portunoidea</taxon>
        <taxon>Portunidae</taxon>
        <taxon>Portuninae</taxon>
        <taxon>Portunus</taxon>
    </lineage>
</organism>
<dbReference type="EMBL" id="VSRR010038888">
    <property type="protein sequence ID" value="MPC74414.1"/>
    <property type="molecule type" value="Genomic_DNA"/>
</dbReference>
<gene>
    <name evidence="3" type="ORF">E2C01_068772</name>
</gene>
<evidence type="ECO:0000313" key="3">
    <source>
        <dbReference type="EMBL" id="MPC74414.1"/>
    </source>
</evidence>
<evidence type="ECO:0000256" key="1">
    <source>
        <dbReference type="SAM" id="MobiDB-lite"/>
    </source>
</evidence>
<keyword evidence="4" id="KW-1185">Reference proteome</keyword>
<feature type="transmembrane region" description="Helical" evidence="2">
    <location>
        <begin position="43"/>
        <end position="63"/>
    </location>
</feature>
<sequence>MGEHVHMSVFHAHPENGLPSYSDLEELEPRRARYSPSPTNEPLIIQSLSFLLLLPIFFIQLIYKTVIFRSPPPPPPPPSPPPPPPPPPSSASVSGGVTLSAAIIKTFTAAHPSPLMSQRVPDTL</sequence>
<proteinExistence type="predicted"/>
<protein>
    <submittedName>
        <fullName evidence="3">Uncharacterized protein</fullName>
    </submittedName>
</protein>
<evidence type="ECO:0000256" key="2">
    <source>
        <dbReference type="SAM" id="Phobius"/>
    </source>
</evidence>
<dbReference type="AlphaFoldDB" id="A0A5B7I109"/>
<keyword evidence="2" id="KW-1133">Transmembrane helix</keyword>
<feature type="region of interest" description="Disordered" evidence="1">
    <location>
        <begin position="70"/>
        <end position="95"/>
    </location>
</feature>
<name>A0A5B7I109_PORTR</name>
<keyword evidence="2" id="KW-0812">Transmembrane</keyword>
<reference evidence="3 4" key="1">
    <citation type="submission" date="2019-05" db="EMBL/GenBank/DDBJ databases">
        <title>Another draft genome of Portunus trituberculatus and its Hox gene families provides insights of decapod evolution.</title>
        <authorList>
            <person name="Jeong J.-H."/>
            <person name="Song I."/>
            <person name="Kim S."/>
            <person name="Choi T."/>
            <person name="Kim D."/>
            <person name="Ryu S."/>
            <person name="Kim W."/>
        </authorList>
    </citation>
    <scope>NUCLEOTIDE SEQUENCE [LARGE SCALE GENOMIC DNA]</scope>
    <source>
        <tissue evidence="3">Muscle</tissue>
    </source>
</reference>
<accession>A0A5B7I109</accession>
<keyword evidence="2" id="KW-0472">Membrane</keyword>
<dbReference type="Proteomes" id="UP000324222">
    <property type="component" value="Unassembled WGS sequence"/>
</dbReference>
<comment type="caution">
    <text evidence="3">The sequence shown here is derived from an EMBL/GenBank/DDBJ whole genome shotgun (WGS) entry which is preliminary data.</text>
</comment>